<evidence type="ECO:0000256" key="7">
    <source>
        <dbReference type="ARBA" id="ARBA00023235"/>
    </source>
</evidence>
<name>A0A3D9XV64_PARVE</name>
<evidence type="ECO:0000256" key="4">
    <source>
        <dbReference type="ARBA" id="ARBA00022806"/>
    </source>
</evidence>
<evidence type="ECO:0000256" key="2">
    <source>
        <dbReference type="ARBA" id="ARBA00022741"/>
    </source>
</evidence>
<dbReference type="Pfam" id="PF00270">
    <property type="entry name" value="DEAD"/>
    <property type="match status" value="1"/>
</dbReference>
<dbReference type="RefSeq" id="WP_116221215.1">
    <property type="nucleotide sequence ID" value="NZ_CP038196.1"/>
</dbReference>
<dbReference type="EMBL" id="QTUJ01000001">
    <property type="protein sequence ID" value="REF73023.1"/>
    <property type="molecule type" value="Genomic_DNA"/>
</dbReference>
<sequence length="1709" mass="190720">MDEQCTTTAVSDRHRFLRQCLSIDLEVNPRTARIFAFAAVRHGMDGAIRAEEGQLEKGLDRLEEALDGIAHPIGHNFLRHDLAHLVAARPRLSRIMQAPIDTLWLNPLAFPRNPYHHLVKHYQDGRLQAGHVNDPELDAKLVFQVLENQLKAFSDLNAQTPDALTAYHWLTTRKDLSRGFDAVFGHVRGAGLPSREQAFAAIRRLAEGKTCKQRLEQELDRLASPDRGWPMAYALSWISVAGGDSVMPPWVRAQFREASLIVRELRDGSCQDPGCGWCAEQNDPVKALRRWFGFDAFRPQPADERGRSLQERIVGEAMDGRNLLGILPTGTGKSVCYQIPALSRFDRTGALTVVISPLVALMADQVQGMERAGISSAVTINGMLSMPERKDALDRIRMGDAAILIISPEQLRSTSIRSVLQQREIGLWVLDEAHCISKWGHDFRPDYRYVARFIRETAGDGPPPPILCLTATAKPEVVRDIREHFESRVGVELLLLDGGATRDNLSFEVRPTGKERKLADIFEVISDMLPAEGRSGAVVYCATRNATERVAAFLKHQGMAAEHFHAGLGADDKKDIQERFRTGELRVIAATNAFGMGIDKPDIRLVVHCDIPGSLENYLQEAGRAGRDRADANCVLLYAADDIERQFQLSARSRLARHEIGAILRAIRRIDERTRKTGTVVATSGEIVREEKDREFQRDSATEDTRVKTAVSWLEEAVLLRREENRVQIYPSSLKIRTLDEAESRLREAQITEARRKALVAIVRHVMNAPPDQGISSDELCGASGLTPGQLNKAMADLETLGIASNDLAITVFVHIGIEGHSAARLAEASDLEKTLIALMREAAPDAGRSEPVPLHLSETCQTLRDRGYKEARPDIVEKLLRGMARDGRDQDGGRGNIRLRKASRNTLAVALERSWRIIEQTAELRWKAAAVLLGHLAGKVGKGIRGKDIQIETKIGDLLNAMAADIELKASGVRDKTKLMERALLWLHEQGIVTLGKGLMIFRPAMTVHLNPKGGPFTKEHFLPLEEHYTEQTVQTHVMAAYAERGLVDMNEAERLSADYFTLDQDSFLHRWLPGRGQDIRRQTTGASWKAIVESLGNPVQQRIVTDTREKTNVLVLAGPGSGKTRVLVHRIAFLLRMRREDARGILVLTYNRHAAIEIRARLRHLVGDDANGVTVSTCHALAMRLVGASFTGQKSDDRDFDGIVMEADRQLNGEGLGRAEAEAQRDALIQGYRWILVDEYQDIGPEEYALIAAVAGRSLDDPDLQLSLFAVGDDDQNIYAFAGASIDYIRKFEEDYRARPEFLVENYRSTRNIVETANAVIRPARDRMKADRDITIDSGRVMEPAGGVMARHDPVAQGRVQLLDCPAGEIPHAMAALDELIRLSRLDPEFCWDRAAIIARQWKRLGPVRAYAETLGIKVELASEKPPGLWRLREMQALVADLRREPGRVMTIADILDLLNAQTPSRWIDRIAEGIAALARELGTGAMPALDAIEWLAEWSRDSRGEQRGLLLLTGHRAKGLEFDHVVILDGGWENANRGEDQDAPRRLFYVSMTRARQTLAMTTTGRHAFLQPGGDGILHRPVRVDLGNGLPPERHYELPSLEAVDLSFAGRLAPGHPAHAAIASARSGDELHLIREDGRWSLRDRRGRPLGRMAKAWQPPEGMTFLKGSVGAVVRWRKTDNEEAYREWIKRDEWETILPELEFTRD</sequence>
<dbReference type="CDD" id="cd18018">
    <property type="entry name" value="DEXHc_RecQ4-like"/>
    <property type="match status" value="1"/>
</dbReference>
<keyword evidence="7" id="KW-0413">Isomerase</keyword>
<evidence type="ECO:0000259" key="13">
    <source>
        <dbReference type="PROSITE" id="PS51198"/>
    </source>
</evidence>
<proteinExistence type="inferred from homology"/>
<accession>A0A3D9XV64</accession>
<dbReference type="CDD" id="cd17932">
    <property type="entry name" value="DEXQc_UvrD"/>
    <property type="match status" value="1"/>
</dbReference>
<feature type="binding site" evidence="10">
    <location>
        <begin position="1119"/>
        <end position="1126"/>
    </location>
    <ligand>
        <name>ATP</name>
        <dbReference type="ChEBI" id="CHEBI:30616"/>
    </ligand>
</feature>
<keyword evidence="4 10" id="KW-0347">Helicase</keyword>
<evidence type="ECO:0000313" key="14">
    <source>
        <dbReference type="EMBL" id="REF73023.1"/>
    </source>
</evidence>
<evidence type="ECO:0000256" key="1">
    <source>
        <dbReference type="ARBA" id="ARBA00005446"/>
    </source>
</evidence>
<dbReference type="InterPro" id="IPR014017">
    <property type="entry name" value="DNA_helicase_UvrD-like_C"/>
</dbReference>
<comment type="similarity">
    <text evidence="1">Belongs to the helicase family. RecQ subfamily.</text>
</comment>
<evidence type="ECO:0000256" key="10">
    <source>
        <dbReference type="PROSITE-ProRule" id="PRU00560"/>
    </source>
</evidence>
<evidence type="ECO:0000256" key="5">
    <source>
        <dbReference type="ARBA" id="ARBA00022840"/>
    </source>
</evidence>
<dbReference type="InterPro" id="IPR014001">
    <property type="entry name" value="Helicase_ATP-bd"/>
</dbReference>
<evidence type="ECO:0000256" key="9">
    <source>
        <dbReference type="ARBA" id="ARBA00034808"/>
    </source>
</evidence>
<dbReference type="GO" id="GO:0006310">
    <property type="term" value="P:DNA recombination"/>
    <property type="evidence" value="ECO:0007669"/>
    <property type="project" value="InterPro"/>
</dbReference>
<feature type="domain" description="Helicase ATP-binding" evidence="11">
    <location>
        <begin position="314"/>
        <end position="491"/>
    </location>
</feature>
<keyword evidence="5 10" id="KW-0067">ATP-binding</keyword>
<dbReference type="GO" id="GO:0009378">
    <property type="term" value="F:four-way junction helicase activity"/>
    <property type="evidence" value="ECO:0007669"/>
    <property type="project" value="TreeGrafter"/>
</dbReference>
<keyword evidence="6" id="KW-0238">DNA-binding</keyword>
<dbReference type="Pfam" id="PF13245">
    <property type="entry name" value="AAA_19"/>
    <property type="match status" value="1"/>
</dbReference>
<dbReference type="InterPro" id="IPR011545">
    <property type="entry name" value="DEAD/DEAH_box_helicase_dom"/>
</dbReference>
<dbReference type="InterPro" id="IPR001650">
    <property type="entry name" value="Helicase_C-like"/>
</dbReference>
<dbReference type="Gene3D" id="3.40.50.300">
    <property type="entry name" value="P-loop containing nucleotide triphosphate hydrolases"/>
    <property type="match status" value="4"/>
</dbReference>
<dbReference type="EC" id="5.6.2.4" evidence="9"/>
<comment type="catalytic activity">
    <reaction evidence="8">
        <text>Couples ATP hydrolysis with the unwinding of duplex DNA by translocating in the 3'-5' direction.</text>
        <dbReference type="EC" id="5.6.2.4"/>
    </reaction>
</comment>
<evidence type="ECO:0000259" key="12">
    <source>
        <dbReference type="PROSITE" id="PS51194"/>
    </source>
</evidence>
<dbReference type="NCBIfam" id="TIGR00614">
    <property type="entry name" value="recQ_fam"/>
    <property type="match status" value="1"/>
</dbReference>
<dbReference type="GO" id="GO:0043590">
    <property type="term" value="C:bacterial nucleoid"/>
    <property type="evidence" value="ECO:0007669"/>
    <property type="project" value="TreeGrafter"/>
</dbReference>
<feature type="domain" description="UvrD-like helicase ATP-binding" evidence="13">
    <location>
        <begin position="1098"/>
        <end position="1312"/>
    </location>
</feature>
<dbReference type="Pfam" id="PF00271">
    <property type="entry name" value="Helicase_C"/>
    <property type="match status" value="1"/>
</dbReference>
<feature type="domain" description="Helicase C-terminal" evidence="12">
    <location>
        <begin position="517"/>
        <end position="671"/>
    </location>
</feature>
<dbReference type="GO" id="GO:0016787">
    <property type="term" value="F:hydrolase activity"/>
    <property type="evidence" value="ECO:0007669"/>
    <property type="project" value="UniProtKB-UniRule"/>
</dbReference>
<gene>
    <name evidence="14" type="ORF">BDD41_1528</name>
</gene>
<comment type="caution">
    <text evidence="14">The sequence shown here is derived from an EMBL/GenBank/DDBJ whole genome shotgun (WGS) entry which is preliminary data.</text>
</comment>
<evidence type="ECO:0000313" key="15">
    <source>
        <dbReference type="Proteomes" id="UP000256941"/>
    </source>
</evidence>
<dbReference type="InterPro" id="IPR027417">
    <property type="entry name" value="P-loop_NTPase"/>
</dbReference>
<dbReference type="InterPro" id="IPR004589">
    <property type="entry name" value="DNA_helicase_ATP-dep_RecQ"/>
</dbReference>
<dbReference type="PROSITE" id="PS51198">
    <property type="entry name" value="UVRD_HELICASE_ATP_BIND"/>
    <property type="match status" value="1"/>
</dbReference>
<dbReference type="Proteomes" id="UP000256941">
    <property type="component" value="Unassembled WGS sequence"/>
</dbReference>
<reference evidence="14 15" key="1">
    <citation type="submission" date="2018-08" db="EMBL/GenBank/DDBJ databases">
        <title>Genomic Encyclopedia of Archaeal and Bacterial Type Strains, Phase II (KMG-II): from individual species to whole genera.</title>
        <authorList>
            <person name="Goeker M."/>
        </authorList>
    </citation>
    <scope>NUCLEOTIDE SEQUENCE [LARGE SCALE GENOMIC DNA]</scope>
    <source>
        <strain evidence="14 15">DSM 17099</strain>
    </source>
</reference>
<dbReference type="InterPro" id="IPR014016">
    <property type="entry name" value="UvrD-like_ATP-bd"/>
</dbReference>
<dbReference type="PROSITE" id="PS51192">
    <property type="entry name" value="HELICASE_ATP_BIND_1"/>
    <property type="match status" value="1"/>
</dbReference>
<dbReference type="SUPFAM" id="SSF52540">
    <property type="entry name" value="P-loop containing nucleoside triphosphate hydrolases"/>
    <property type="match status" value="2"/>
</dbReference>
<dbReference type="PROSITE" id="PS51194">
    <property type="entry name" value="HELICASE_CTER"/>
    <property type="match status" value="1"/>
</dbReference>
<dbReference type="GO" id="GO:0003677">
    <property type="term" value="F:DNA binding"/>
    <property type="evidence" value="ECO:0007669"/>
    <property type="project" value="UniProtKB-KW"/>
</dbReference>
<dbReference type="PANTHER" id="PTHR13710">
    <property type="entry name" value="DNA HELICASE RECQ FAMILY MEMBER"/>
    <property type="match status" value="1"/>
</dbReference>
<evidence type="ECO:0000256" key="8">
    <source>
        <dbReference type="ARBA" id="ARBA00034617"/>
    </source>
</evidence>
<dbReference type="SMART" id="SM00490">
    <property type="entry name" value="HELICc"/>
    <property type="match status" value="1"/>
</dbReference>
<keyword evidence="2 10" id="KW-0547">Nucleotide-binding</keyword>
<keyword evidence="3 10" id="KW-0378">Hydrolase</keyword>
<organism evidence="14 15">
    <name type="scientific">Paracoccus versutus</name>
    <name type="common">Thiobacillus versutus</name>
    <dbReference type="NCBI Taxonomy" id="34007"/>
    <lineage>
        <taxon>Bacteria</taxon>
        <taxon>Pseudomonadati</taxon>
        <taxon>Pseudomonadota</taxon>
        <taxon>Alphaproteobacteria</taxon>
        <taxon>Rhodobacterales</taxon>
        <taxon>Paracoccaceae</taxon>
        <taxon>Paracoccus</taxon>
    </lineage>
</organism>
<dbReference type="PANTHER" id="PTHR13710:SF105">
    <property type="entry name" value="ATP-DEPENDENT DNA HELICASE Q1"/>
    <property type="match status" value="1"/>
</dbReference>
<dbReference type="GO" id="GO:0005524">
    <property type="term" value="F:ATP binding"/>
    <property type="evidence" value="ECO:0007669"/>
    <property type="project" value="UniProtKB-UniRule"/>
</dbReference>
<dbReference type="Pfam" id="PF13361">
    <property type="entry name" value="UvrD_C"/>
    <property type="match status" value="1"/>
</dbReference>
<evidence type="ECO:0000259" key="11">
    <source>
        <dbReference type="PROSITE" id="PS51192"/>
    </source>
</evidence>
<evidence type="ECO:0000256" key="6">
    <source>
        <dbReference type="ARBA" id="ARBA00023125"/>
    </source>
</evidence>
<dbReference type="GO" id="GO:0005737">
    <property type="term" value="C:cytoplasm"/>
    <property type="evidence" value="ECO:0007669"/>
    <property type="project" value="TreeGrafter"/>
</dbReference>
<dbReference type="GO" id="GO:0030894">
    <property type="term" value="C:replisome"/>
    <property type="evidence" value="ECO:0007669"/>
    <property type="project" value="TreeGrafter"/>
</dbReference>
<dbReference type="GO" id="GO:0043138">
    <property type="term" value="F:3'-5' DNA helicase activity"/>
    <property type="evidence" value="ECO:0007669"/>
    <property type="project" value="UniProtKB-EC"/>
</dbReference>
<dbReference type="GO" id="GO:0006281">
    <property type="term" value="P:DNA repair"/>
    <property type="evidence" value="ECO:0007669"/>
    <property type="project" value="TreeGrafter"/>
</dbReference>
<evidence type="ECO:0000256" key="3">
    <source>
        <dbReference type="ARBA" id="ARBA00022801"/>
    </source>
</evidence>
<protein>
    <recommendedName>
        <fullName evidence="9">DNA 3'-5' helicase</fullName>
        <ecNumber evidence="9">5.6.2.4</ecNumber>
    </recommendedName>
</protein>
<dbReference type="SMART" id="SM00487">
    <property type="entry name" value="DEXDc"/>
    <property type="match status" value="2"/>
</dbReference>